<feature type="chain" id="PRO_5010180650" description="DUF5666 domain-containing protein" evidence="1">
    <location>
        <begin position="23"/>
        <end position="201"/>
    </location>
</feature>
<evidence type="ECO:0000313" key="2">
    <source>
        <dbReference type="EMBL" id="APW42130.1"/>
    </source>
</evidence>
<dbReference type="STRING" id="1484693.RS694_06000"/>
<accession>A0A1P8K7Y4</accession>
<sequence length="201" mass="20993">MMTRLHAALLSILYCAASAAWAQAPATVRMRGTVQSVSASTLTVKDRSGEVVELLLPAALVVTEVYPIALADIQPGSFIGTAALPQADGSQRAIAVTVFPESARGAGEGHRPFDLLPQSTMTNATVAEVSAAANGRRLQLKYKDGAMLIVVPEDAPVVTFRPGDRSLLVPGASVSLSAQLVDGKPTVQRINAGKNGFKLPY</sequence>
<gene>
    <name evidence="2" type="ORF">RS694_06000</name>
</gene>
<reference evidence="2 3" key="1">
    <citation type="submission" date="2017-01" db="EMBL/GenBank/DDBJ databases">
        <authorList>
            <person name="Mah S.A."/>
            <person name="Swanson W.J."/>
            <person name="Moy G.W."/>
            <person name="Vacquier V.D."/>
        </authorList>
    </citation>
    <scope>NUCLEOTIDE SEQUENCE [LARGE SCALE GENOMIC DNA]</scope>
    <source>
        <strain evidence="2 3">DSM 22694</strain>
    </source>
</reference>
<name>A0A1P8K7Y4_9BURK</name>
<keyword evidence="1" id="KW-0732">Signal</keyword>
<dbReference type="KEGG" id="rsb:RS694_06000"/>
<dbReference type="RefSeq" id="WP_029706929.1">
    <property type="nucleotide sequence ID" value="NZ_CP019239.1"/>
</dbReference>
<feature type="signal peptide" evidence="1">
    <location>
        <begin position="1"/>
        <end position="22"/>
    </location>
</feature>
<evidence type="ECO:0000256" key="1">
    <source>
        <dbReference type="SAM" id="SignalP"/>
    </source>
</evidence>
<protein>
    <recommendedName>
        <fullName evidence="4">DUF5666 domain-containing protein</fullName>
    </recommendedName>
</protein>
<evidence type="ECO:0000313" key="3">
    <source>
        <dbReference type="Proteomes" id="UP000186110"/>
    </source>
</evidence>
<dbReference type="EMBL" id="CP019239">
    <property type="protein sequence ID" value="APW42130.1"/>
    <property type="molecule type" value="Genomic_DNA"/>
</dbReference>
<keyword evidence="3" id="KW-1185">Reference proteome</keyword>
<evidence type="ECO:0008006" key="4">
    <source>
        <dbReference type="Google" id="ProtNLM"/>
    </source>
</evidence>
<dbReference type="AlphaFoldDB" id="A0A1P8K7Y4"/>
<dbReference type="Proteomes" id="UP000186110">
    <property type="component" value="Chromosome"/>
</dbReference>
<organism evidence="2 3">
    <name type="scientific">Rhodoferax saidenbachensis</name>
    <dbReference type="NCBI Taxonomy" id="1484693"/>
    <lineage>
        <taxon>Bacteria</taxon>
        <taxon>Pseudomonadati</taxon>
        <taxon>Pseudomonadota</taxon>
        <taxon>Betaproteobacteria</taxon>
        <taxon>Burkholderiales</taxon>
        <taxon>Comamonadaceae</taxon>
        <taxon>Rhodoferax</taxon>
    </lineage>
</organism>
<proteinExistence type="predicted"/>
<dbReference type="eggNOG" id="ENOG5031WRS">
    <property type="taxonomic scope" value="Bacteria"/>
</dbReference>